<dbReference type="InterPro" id="IPR050246">
    <property type="entry name" value="Class_II_FBP_aldolase"/>
</dbReference>
<comment type="caution">
    <text evidence="3">The sequence shown here is derived from an EMBL/GenBank/DDBJ whole genome shotgun (WGS) entry which is preliminary data.</text>
</comment>
<dbReference type="InterPro" id="IPR000771">
    <property type="entry name" value="FBA_II"/>
</dbReference>
<dbReference type="InterPro" id="IPR013785">
    <property type="entry name" value="Aldolase_TIM"/>
</dbReference>
<dbReference type="RefSeq" id="WP_120192853.1">
    <property type="nucleotide sequence ID" value="NZ_RAPK01000008.1"/>
</dbReference>
<dbReference type="NCBIfam" id="NF006042">
    <property type="entry name" value="PRK08185.1"/>
    <property type="match status" value="1"/>
</dbReference>
<dbReference type="Pfam" id="PF01116">
    <property type="entry name" value="F_bP_aldolase"/>
    <property type="match status" value="1"/>
</dbReference>
<evidence type="ECO:0000313" key="4">
    <source>
        <dbReference type="Proteomes" id="UP000285120"/>
    </source>
</evidence>
<feature type="binding site" evidence="2">
    <location>
        <position position="102"/>
    </location>
    <ligand>
        <name>Zn(2+)</name>
        <dbReference type="ChEBI" id="CHEBI:29105"/>
        <label>2</label>
    </ligand>
</feature>
<dbReference type="SUPFAM" id="SSF51569">
    <property type="entry name" value="Aldolase"/>
    <property type="match status" value="1"/>
</dbReference>
<dbReference type="OrthoDB" id="9803995at2"/>
<dbReference type="Gene3D" id="3.20.20.70">
    <property type="entry name" value="Aldolase class I"/>
    <property type="match status" value="1"/>
</dbReference>
<comment type="cofactor">
    <cofactor evidence="2">
        <name>Zn(2+)</name>
        <dbReference type="ChEBI" id="CHEBI:29105"/>
    </cofactor>
    <text evidence="2">Binds 2 Zn(2+) ions per subunit. One is catalytic and the other provides a structural contribution.</text>
</comment>
<dbReference type="CDD" id="cd00947">
    <property type="entry name" value="TBP_aldolase_IIB"/>
    <property type="match status" value="1"/>
</dbReference>
<feature type="active site" description="Proton donor" evidence="1">
    <location>
        <position position="80"/>
    </location>
</feature>
<reference evidence="3 4" key="1">
    <citation type="submission" date="2018-09" db="EMBL/GenBank/DDBJ databases">
        <title>Genomic Encyclopedia of Archaeal and Bacterial Type Strains, Phase II (KMG-II): from individual species to whole genera.</title>
        <authorList>
            <person name="Goeker M."/>
        </authorList>
    </citation>
    <scope>NUCLEOTIDE SEQUENCE [LARGE SCALE GENOMIC DNA]</scope>
    <source>
        <strain evidence="3 4">DSM 17008</strain>
    </source>
</reference>
<feature type="binding site" evidence="2">
    <location>
        <position position="132"/>
    </location>
    <ligand>
        <name>Zn(2+)</name>
        <dbReference type="ChEBI" id="CHEBI:29105"/>
        <label>2</label>
    </ligand>
</feature>
<keyword evidence="2" id="KW-0862">Zinc</keyword>
<dbReference type="PANTHER" id="PTHR30304">
    <property type="entry name" value="D-TAGATOSE-1,6-BISPHOSPHATE ALDOLASE"/>
    <property type="match status" value="1"/>
</dbReference>
<accession>A0A419V4A9</accession>
<dbReference type="EMBL" id="RAPK01000008">
    <property type="protein sequence ID" value="RKD73359.1"/>
    <property type="molecule type" value="Genomic_DNA"/>
</dbReference>
<dbReference type="GO" id="GO:0005975">
    <property type="term" value="P:carbohydrate metabolic process"/>
    <property type="evidence" value="ECO:0007669"/>
    <property type="project" value="InterPro"/>
</dbReference>
<evidence type="ECO:0000313" key="3">
    <source>
        <dbReference type="EMBL" id="RKD73359.1"/>
    </source>
</evidence>
<dbReference type="PANTHER" id="PTHR30304:SF0">
    <property type="entry name" value="D-TAGATOSE-1,6-BISPHOSPHATE ALDOLASE SUBUNIT GATY-RELATED"/>
    <property type="match status" value="1"/>
</dbReference>
<feature type="binding site" evidence="2">
    <location>
        <position position="208"/>
    </location>
    <ligand>
        <name>Zn(2+)</name>
        <dbReference type="ChEBI" id="CHEBI:29105"/>
        <label>1</label>
        <note>catalytic</note>
    </ligand>
</feature>
<dbReference type="PIRSF" id="PIRSF001359">
    <property type="entry name" value="F_bP_aldolase_II"/>
    <property type="match status" value="1"/>
</dbReference>
<dbReference type="Proteomes" id="UP000285120">
    <property type="component" value="Unassembled WGS sequence"/>
</dbReference>
<name>A0A419V4A9_9BACL</name>
<dbReference type="GO" id="GO:0008270">
    <property type="term" value="F:zinc ion binding"/>
    <property type="evidence" value="ECO:0007669"/>
    <property type="project" value="InterPro"/>
</dbReference>
<feature type="binding site" evidence="2">
    <location>
        <position position="178"/>
    </location>
    <ligand>
        <name>Zn(2+)</name>
        <dbReference type="ChEBI" id="CHEBI:29105"/>
        <label>1</label>
        <note>catalytic</note>
    </ligand>
</feature>
<dbReference type="NCBIfam" id="TIGR00167">
    <property type="entry name" value="cbbA"/>
    <property type="match status" value="1"/>
</dbReference>
<keyword evidence="2" id="KW-0479">Metal-binding</keyword>
<protein>
    <submittedName>
        <fullName evidence="3">Fructose-bisphosphate aldolase class II</fullName>
    </submittedName>
</protein>
<dbReference type="AlphaFoldDB" id="A0A419V4A9"/>
<evidence type="ECO:0000256" key="2">
    <source>
        <dbReference type="PIRSR" id="PIRSR001359-3"/>
    </source>
</evidence>
<gene>
    <name evidence="3" type="ORF">ATL39_1652</name>
</gene>
<feature type="binding site" evidence="2">
    <location>
        <position position="81"/>
    </location>
    <ligand>
        <name>Zn(2+)</name>
        <dbReference type="ChEBI" id="CHEBI:29105"/>
        <label>1</label>
        <note>catalytic</note>
    </ligand>
</feature>
<evidence type="ECO:0000256" key="1">
    <source>
        <dbReference type="PIRSR" id="PIRSR001359-1"/>
    </source>
</evidence>
<keyword evidence="4" id="KW-1185">Reference proteome</keyword>
<organism evidence="3 4">
    <name type="scientific">Sinobaca qinghaiensis</name>
    <dbReference type="NCBI Taxonomy" id="342944"/>
    <lineage>
        <taxon>Bacteria</taxon>
        <taxon>Bacillati</taxon>
        <taxon>Bacillota</taxon>
        <taxon>Bacilli</taxon>
        <taxon>Bacillales</taxon>
        <taxon>Sporolactobacillaceae</taxon>
        <taxon>Sinobaca</taxon>
    </lineage>
</organism>
<dbReference type="GO" id="GO:0016832">
    <property type="term" value="F:aldehyde-lyase activity"/>
    <property type="evidence" value="ECO:0007669"/>
    <property type="project" value="InterPro"/>
</dbReference>
<proteinExistence type="predicted"/>
<sequence length="301" mass="33216">MLINMKEMLSVAYKNKFAVGSYNVSNNELLRAIIETAEEKRSPAIIQIHPNELDLVGDDFTAYVREAAHHASVPIVIHQDHCDTIDGTIRALRNGYTSVMIDGSHLPFEENIALTQKAVSVAHAVGVSVEAELGTIGNNEGSSEGGADHILYTEPEQAKEFVERTGCDTLAVAIGTSHGFYPKHLQPKIQLDRLEKIYKLVDIPLVLHGGSDNPDEDIRNSTKYGVAKINLSSDMKRAFFNQLRTTLEEKPNDFEPDILFPEANKAAKSLLGRKMDLFGSSGKSSLYHIGELREKKMAVVD</sequence>